<keyword evidence="2" id="KW-1185">Reference proteome</keyword>
<proteinExistence type="predicted"/>
<sequence>MAATTFISHNVHLPLDSMGSRCSAWTMAVTQARPCGGFSLHDSSTETLTPQQLCVYSLRYYCRLVRGLLSYTLNAQTKSPLHHRSSGQSNWHLTAPWGSRQTFNNFNAIVQFRRNELNRWKLDK</sequence>
<dbReference type="EMBL" id="JAYMYQ010000004">
    <property type="protein sequence ID" value="KAK7338034.1"/>
    <property type="molecule type" value="Genomic_DNA"/>
</dbReference>
<name>A0AAN9LPM9_CANGL</name>
<organism evidence="1 2">
    <name type="scientific">Canavalia gladiata</name>
    <name type="common">Sword bean</name>
    <name type="synonym">Dolichos gladiatus</name>
    <dbReference type="NCBI Taxonomy" id="3824"/>
    <lineage>
        <taxon>Eukaryota</taxon>
        <taxon>Viridiplantae</taxon>
        <taxon>Streptophyta</taxon>
        <taxon>Embryophyta</taxon>
        <taxon>Tracheophyta</taxon>
        <taxon>Spermatophyta</taxon>
        <taxon>Magnoliopsida</taxon>
        <taxon>eudicotyledons</taxon>
        <taxon>Gunneridae</taxon>
        <taxon>Pentapetalae</taxon>
        <taxon>rosids</taxon>
        <taxon>fabids</taxon>
        <taxon>Fabales</taxon>
        <taxon>Fabaceae</taxon>
        <taxon>Papilionoideae</taxon>
        <taxon>50 kb inversion clade</taxon>
        <taxon>NPAAA clade</taxon>
        <taxon>indigoferoid/millettioid clade</taxon>
        <taxon>Phaseoleae</taxon>
        <taxon>Canavalia</taxon>
    </lineage>
</organism>
<protein>
    <submittedName>
        <fullName evidence="1">Uncharacterized protein</fullName>
    </submittedName>
</protein>
<gene>
    <name evidence="1" type="ORF">VNO77_18631</name>
</gene>
<dbReference type="AlphaFoldDB" id="A0AAN9LPM9"/>
<dbReference type="Proteomes" id="UP001367508">
    <property type="component" value="Unassembled WGS sequence"/>
</dbReference>
<evidence type="ECO:0000313" key="2">
    <source>
        <dbReference type="Proteomes" id="UP001367508"/>
    </source>
</evidence>
<accession>A0AAN9LPM9</accession>
<evidence type="ECO:0000313" key="1">
    <source>
        <dbReference type="EMBL" id="KAK7338034.1"/>
    </source>
</evidence>
<comment type="caution">
    <text evidence="1">The sequence shown here is derived from an EMBL/GenBank/DDBJ whole genome shotgun (WGS) entry which is preliminary data.</text>
</comment>
<reference evidence="1 2" key="1">
    <citation type="submission" date="2024-01" db="EMBL/GenBank/DDBJ databases">
        <title>The genomes of 5 underutilized Papilionoideae crops provide insights into root nodulation and disease resistanc.</title>
        <authorList>
            <person name="Jiang F."/>
        </authorList>
    </citation>
    <scope>NUCLEOTIDE SEQUENCE [LARGE SCALE GENOMIC DNA]</scope>
    <source>
        <strain evidence="1">LVBAO_FW01</strain>
        <tissue evidence="1">Leaves</tissue>
    </source>
</reference>